<evidence type="ECO:0000313" key="1">
    <source>
        <dbReference type="EMBL" id="KAI8530744.1"/>
    </source>
</evidence>
<evidence type="ECO:0000313" key="2">
    <source>
        <dbReference type="Proteomes" id="UP001062846"/>
    </source>
</evidence>
<dbReference type="EMBL" id="CM046398">
    <property type="protein sequence ID" value="KAI8530744.1"/>
    <property type="molecule type" value="Genomic_DNA"/>
</dbReference>
<reference evidence="1" key="1">
    <citation type="submission" date="2022-02" db="EMBL/GenBank/DDBJ databases">
        <title>Plant Genome Project.</title>
        <authorList>
            <person name="Zhang R.-G."/>
        </authorList>
    </citation>
    <scope>NUCLEOTIDE SEQUENCE</scope>
    <source>
        <strain evidence="1">AT1</strain>
    </source>
</reference>
<sequence>MVHIRSHLSVIDFCQLLCAIAKMKQYSTIISLFREFRELEIPIDGYTLVILINCLCRMNRVDYGFAVLGIFFKCGYKVDVRPSTL</sequence>
<organism evidence="1 2">
    <name type="scientific">Rhododendron molle</name>
    <name type="common">Chinese azalea</name>
    <name type="synonym">Azalea mollis</name>
    <dbReference type="NCBI Taxonomy" id="49168"/>
    <lineage>
        <taxon>Eukaryota</taxon>
        <taxon>Viridiplantae</taxon>
        <taxon>Streptophyta</taxon>
        <taxon>Embryophyta</taxon>
        <taxon>Tracheophyta</taxon>
        <taxon>Spermatophyta</taxon>
        <taxon>Magnoliopsida</taxon>
        <taxon>eudicotyledons</taxon>
        <taxon>Gunneridae</taxon>
        <taxon>Pentapetalae</taxon>
        <taxon>asterids</taxon>
        <taxon>Ericales</taxon>
        <taxon>Ericaceae</taxon>
        <taxon>Ericoideae</taxon>
        <taxon>Rhodoreae</taxon>
        <taxon>Rhododendron</taxon>
    </lineage>
</organism>
<name>A0ACC0LQ50_RHOML</name>
<keyword evidence="2" id="KW-1185">Reference proteome</keyword>
<dbReference type="Proteomes" id="UP001062846">
    <property type="component" value="Chromosome 11"/>
</dbReference>
<proteinExistence type="predicted"/>
<gene>
    <name evidence="1" type="ORF">RHMOL_Rhmol11G0083300</name>
</gene>
<comment type="caution">
    <text evidence="1">The sequence shown here is derived from an EMBL/GenBank/DDBJ whole genome shotgun (WGS) entry which is preliminary data.</text>
</comment>
<protein>
    <submittedName>
        <fullName evidence="1">Uncharacterized protein</fullName>
    </submittedName>
</protein>
<accession>A0ACC0LQ50</accession>